<feature type="chain" id="PRO_5038656969" evidence="1">
    <location>
        <begin position="19"/>
        <end position="65"/>
    </location>
</feature>
<name>A0A833HND2_9FIRM</name>
<keyword evidence="1" id="KW-0732">Signal</keyword>
<reference evidence="2 3" key="1">
    <citation type="submission" date="2019-10" db="EMBL/GenBank/DDBJ databases">
        <title>Alkaliphilus serpentinus sp. nov. and Alkaliphilus pronyensis sp. nov., two novel anaerobic alkaliphilic species isolated from the serpentinized-hosted hydrothermal field of the Prony Bay (New Caledonia).</title>
        <authorList>
            <person name="Postec A."/>
        </authorList>
    </citation>
    <scope>NUCLEOTIDE SEQUENCE [LARGE SCALE GENOMIC DNA]</scope>
    <source>
        <strain evidence="2 3">LacT</strain>
    </source>
</reference>
<evidence type="ECO:0000313" key="2">
    <source>
        <dbReference type="EMBL" id="KAB3529415.1"/>
    </source>
</evidence>
<accession>A0A833HND2</accession>
<evidence type="ECO:0000256" key="1">
    <source>
        <dbReference type="SAM" id="SignalP"/>
    </source>
</evidence>
<protein>
    <submittedName>
        <fullName evidence="2">Uncharacterized protein</fullName>
    </submittedName>
</protein>
<comment type="caution">
    <text evidence="2">The sequence shown here is derived from an EMBL/GenBank/DDBJ whole genome shotgun (WGS) entry which is preliminary data.</text>
</comment>
<proteinExistence type="predicted"/>
<feature type="signal peptide" evidence="1">
    <location>
        <begin position="1"/>
        <end position="18"/>
    </location>
</feature>
<evidence type="ECO:0000313" key="3">
    <source>
        <dbReference type="Proteomes" id="UP000465601"/>
    </source>
</evidence>
<dbReference type="EMBL" id="WBZB01000032">
    <property type="protein sequence ID" value="KAB3529415.1"/>
    <property type="molecule type" value="Genomic_DNA"/>
</dbReference>
<dbReference type="RefSeq" id="WP_151866078.1">
    <property type="nucleotide sequence ID" value="NZ_WBZB01000032.1"/>
</dbReference>
<dbReference type="Proteomes" id="UP000465601">
    <property type="component" value="Unassembled WGS sequence"/>
</dbReference>
<dbReference type="AlphaFoldDB" id="A0A833HND2"/>
<organism evidence="2 3">
    <name type="scientific">Alkaliphilus serpentinus</name>
    <dbReference type="NCBI Taxonomy" id="1482731"/>
    <lineage>
        <taxon>Bacteria</taxon>
        <taxon>Bacillati</taxon>
        <taxon>Bacillota</taxon>
        <taxon>Clostridia</taxon>
        <taxon>Peptostreptococcales</taxon>
        <taxon>Natronincolaceae</taxon>
        <taxon>Alkaliphilus</taxon>
    </lineage>
</organism>
<gene>
    <name evidence="2" type="ORF">F8153_09280</name>
</gene>
<sequence>MKKSLLVFFVVITLFVYTGCNTNKTVTSRDNSEDKEAILKTSLDYIEGWYEGDPKEWIAHYILIW</sequence>
<keyword evidence="3" id="KW-1185">Reference proteome</keyword>